<keyword evidence="6" id="KW-0145">Chemotaxis</keyword>
<comment type="caution">
    <text evidence="11">The sequence shown here is derived from an EMBL/GenBank/DDBJ whole genome shotgun (WGS) entry which is preliminary data.</text>
</comment>
<dbReference type="PANTHER" id="PTHR38786">
    <property type="entry name" value="FLAGELLAR FLIJ PROTEIN"/>
    <property type="match status" value="1"/>
</dbReference>
<dbReference type="InterPro" id="IPR053716">
    <property type="entry name" value="Flag_assembly_chemotaxis_eff"/>
</dbReference>
<keyword evidence="9" id="KW-0472">Membrane</keyword>
<keyword evidence="4" id="KW-0813">Transport</keyword>
<evidence type="ECO:0000256" key="10">
    <source>
        <dbReference type="ARBA" id="ARBA00023225"/>
    </source>
</evidence>
<keyword evidence="8" id="KW-0653">Protein transport</keyword>
<keyword evidence="11" id="KW-0966">Cell projection</keyword>
<evidence type="ECO:0000256" key="2">
    <source>
        <dbReference type="ARBA" id="ARBA00010004"/>
    </source>
</evidence>
<evidence type="ECO:0000313" key="12">
    <source>
        <dbReference type="Proteomes" id="UP001500359"/>
    </source>
</evidence>
<dbReference type="Proteomes" id="UP001500359">
    <property type="component" value="Unassembled WGS sequence"/>
</dbReference>
<reference evidence="11 12" key="1">
    <citation type="journal article" date="2019" name="Int. J. Syst. Evol. Microbiol.">
        <title>The Global Catalogue of Microorganisms (GCM) 10K type strain sequencing project: providing services to taxonomists for standard genome sequencing and annotation.</title>
        <authorList>
            <consortium name="The Broad Institute Genomics Platform"/>
            <consortium name="The Broad Institute Genome Sequencing Center for Infectious Disease"/>
            <person name="Wu L."/>
            <person name="Ma J."/>
        </authorList>
    </citation>
    <scope>NUCLEOTIDE SEQUENCE [LARGE SCALE GENOMIC DNA]</scope>
    <source>
        <strain evidence="11 12">JCM 15896</strain>
    </source>
</reference>
<protein>
    <recommendedName>
        <fullName evidence="3">Flagellar FliJ protein</fullName>
    </recommendedName>
</protein>
<evidence type="ECO:0000256" key="9">
    <source>
        <dbReference type="ARBA" id="ARBA00023136"/>
    </source>
</evidence>
<comment type="subcellular location">
    <subcellularLocation>
        <location evidence="1">Cell membrane</location>
        <topology evidence="1">Peripheral membrane protein</topology>
        <orientation evidence="1">Cytoplasmic side</orientation>
    </subcellularLocation>
</comment>
<dbReference type="Pfam" id="PF02050">
    <property type="entry name" value="FliJ"/>
    <property type="match status" value="1"/>
</dbReference>
<evidence type="ECO:0000256" key="4">
    <source>
        <dbReference type="ARBA" id="ARBA00022448"/>
    </source>
</evidence>
<evidence type="ECO:0000313" key="11">
    <source>
        <dbReference type="EMBL" id="GAA0853637.1"/>
    </source>
</evidence>
<gene>
    <name evidence="11" type="primary">fliJ</name>
    <name evidence="11" type="ORF">GCM10009114_06930</name>
</gene>
<evidence type="ECO:0000256" key="6">
    <source>
        <dbReference type="ARBA" id="ARBA00022500"/>
    </source>
</evidence>
<evidence type="ECO:0000256" key="1">
    <source>
        <dbReference type="ARBA" id="ARBA00004413"/>
    </source>
</evidence>
<keyword evidence="5" id="KW-1003">Cell membrane</keyword>
<name>A0ABN1LDJ8_9ALTE</name>
<keyword evidence="11" id="KW-0282">Flagellum</keyword>
<dbReference type="InterPro" id="IPR052570">
    <property type="entry name" value="FliJ"/>
</dbReference>
<keyword evidence="11" id="KW-0969">Cilium</keyword>
<accession>A0ABN1LDJ8</accession>
<keyword evidence="10" id="KW-1006">Bacterial flagellum protein export</keyword>
<proteinExistence type="inferred from homology"/>
<evidence type="ECO:0000256" key="3">
    <source>
        <dbReference type="ARBA" id="ARBA00020392"/>
    </source>
</evidence>
<dbReference type="EMBL" id="BAAAFD010000001">
    <property type="protein sequence ID" value="GAA0853637.1"/>
    <property type="molecule type" value="Genomic_DNA"/>
</dbReference>
<dbReference type="InterPro" id="IPR012823">
    <property type="entry name" value="Flagell_FliJ"/>
</dbReference>
<keyword evidence="7" id="KW-1005">Bacterial flagellum biogenesis</keyword>
<evidence type="ECO:0000256" key="5">
    <source>
        <dbReference type="ARBA" id="ARBA00022475"/>
    </source>
</evidence>
<sequence length="148" mass="17567">MAERQLRQVARWEKDKEDKLAANFQLANQHVTLNKQKLSSLERYKLDYLRQTQTVTDKPLSVDTFNQLHSFIGKLDKACQQQMQVISQAVVVAEQRKAQWLAQQRKRKAVEMLLEKKVAQREDRANRIEQQLMDELSTQRYIRNTLVR</sequence>
<dbReference type="RefSeq" id="WP_343856500.1">
    <property type="nucleotide sequence ID" value="NZ_BAAAFD010000001.1"/>
</dbReference>
<evidence type="ECO:0000256" key="7">
    <source>
        <dbReference type="ARBA" id="ARBA00022795"/>
    </source>
</evidence>
<dbReference type="NCBIfam" id="TIGR02473">
    <property type="entry name" value="flagell_FliJ"/>
    <property type="match status" value="1"/>
</dbReference>
<organism evidence="11 12">
    <name type="scientific">Aliiglaciecola litoralis</name>
    <dbReference type="NCBI Taxonomy" id="582857"/>
    <lineage>
        <taxon>Bacteria</taxon>
        <taxon>Pseudomonadati</taxon>
        <taxon>Pseudomonadota</taxon>
        <taxon>Gammaproteobacteria</taxon>
        <taxon>Alteromonadales</taxon>
        <taxon>Alteromonadaceae</taxon>
        <taxon>Aliiglaciecola</taxon>
    </lineage>
</organism>
<keyword evidence="12" id="KW-1185">Reference proteome</keyword>
<evidence type="ECO:0000256" key="8">
    <source>
        <dbReference type="ARBA" id="ARBA00022927"/>
    </source>
</evidence>
<dbReference type="Gene3D" id="1.10.287.1700">
    <property type="match status" value="1"/>
</dbReference>
<dbReference type="PANTHER" id="PTHR38786:SF1">
    <property type="entry name" value="FLAGELLAR FLIJ PROTEIN"/>
    <property type="match status" value="1"/>
</dbReference>
<comment type="similarity">
    <text evidence="2">Belongs to the FliJ family.</text>
</comment>